<evidence type="ECO:0000313" key="8">
    <source>
        <dbReference type="Proteomes" id="UP000061010"/>
    </source>
</evidence>
<name>A0A0S1AXA6_9GAMM</name>
<evidence type="ECO:0000259" key="6">
    <source>
        <dbReference type="Pfam" id="PF25975"/>
    </source>
</evidence>
<dbReference type="OrthoDB" id="9768185at2"/>
<dbReference type="Pfam" id="PF25975">
    <property type="entry name" value="CzcB_C"/>
    <property type="match status" value="1"/>
</dbReference>
<dbReference type="Proteomes" id="UP000061010">
    <property type="component" value="Chromosome"/>
</dbReference>
<sequence precursor="true">MNKYGNKTLIGATLVAAFLLTGGLTACSGGAEETEKAAGTEAKSKGSKEEGKGGHADEATPDGAEAHNDGDGDGEHGEEEAEEGLVKLTSDQIKASGIGVVAVGRGGGASTRLAGRVEPAIGGRAAIASTVTGRVERVLVAPGTAVKSNQPLVVVVSGEAATFKAAATAAAAEAEATRLAYSRDKSLVDQGVVARQELEASRARSLAADAAASAARAQVAASGSPDSSGRVTITSPVAGLVGNVQVTPGGVVSAGTLVAEVSNPDMNELVFTAPPALATVAMPGMKLEVTGPRGSFEAEVIAAAANVMQQGGTATIRAKPISEKLPPAGSPVSALIIAGGAAEGMSVPADAVQTVDGRSVVFVAVEGGFKATPVLAGRRAGNRIEILNGLTGSERVVGANAFLLKAELAKGEAEHGH</sequence>
<dbReference type="InterPro" id="IPR058649">
    <property type="entry name" value="CzcB_C"/>
</dbReference>
<dbReference type="InterPro" id="IPR051909">
    <property type="entry name" value="MFP_Cation_Efflux"/>
</dbReference>
<evidence type="ECO:0000256" key="2">
    <source>
        <dbReference type="ARBA" id="ARBA00022448"/>
    </source>
</evidence>
<dbReference type="PANTHER" id="PTHR30097:SF4">
    <property type="entry name" value="SLR6042 PROTEIN"/>
    <property type="match status" value="1"/>
</dbReference>
<evidence type="ECO:0000313" key="7">
    <source>
        <dbReference type="EMBL" id="ALJ27411.1"/>
    </source>
</evidence>
<dbReference type="Gene3D" id="2.40.30.170">
    <property type="match status" value="1"/>
</dbReference>
<evidence type="ECO:0000256" key="1">
    <source>
        <dbReference type="ARBA" id="ARBA00009477"/>
    </source>
</evidence>
<dbReference type="AlphaFoldDB" id="A0A0S1AXA6"/>
<dbReference type="InterPro" id="IPR058647">
    <property type="entry name" value="BSH_CzcB-like"/>
</dbReference>
<dbReference type="GO" id="GO:0022857">
    <property type="term" value="F:transmembrane transporter activity"/>
    <property type="evidence" value="ECO:0007669"/>
    <property type="project" value="InterPro"/>
</dbReference>
<dbReference type="PROSITE" id="PS51257">
    <property type="entry name" value="PROKAR_LIPOPROTEIN"/>
    <property type="match status" value="1"/>
</dbReference>
<dbReference type="GO" id="GO:0016020">
    <property type="term" value="C:membrane"/>
    <property type="evidence" value="ECO:0007669"/>
    <property type="project" value="InterPro"/>
</dbReference>
<organism evidence="7 8">
    <name type="scientific">Stenotrophomonas acidaminiphila</name>
    <dbReference type="NCBI Taxonomy" id="128780"/>
    <lineage>
        <taxon>Bacteria</taxon>
        <taxon>Pseudomonadati</taxon>
        <taxon>Pseudomonadota</taxon>
        <taxon>Gammaproteobacteria</taxon>
        <taxon>Lysobacterales</taxon>
        <taxon>Lysobacteraceae</taxon>
        <taxon>Stenotrophomonas</taxon>
    </lineage>
</organism>
<reference evidence="7 8" key="1">
    <citation type="journal article" date="2015" name="Genome Announc.">
        <title>Complete Genome Sequencing of Stenotrophomonas acidaminiphila ZAC14D2_NAIMI4_2, a Multidrug-Resistant Strain Isolated from Sediments of a Polluted River in Mexico, Uncovers New Antibiotic Resistance Genes and a Novel Class-II Lasso Peptide Biosynthesis Gene Cluster.</title>
        <authorList>
            <person name="Vinuesa P."/>
            <person name="Ochoa-Sanchez L.E."/>
        </authorList>
    </citation>
    <scope>NUCLEOTIDE SEQUENCE [LARGE SCALE GENOMIC DNA]</scope>
    <source>
        <strain evidence="7 8">ZAC14D2_NAIMI4_2</strain>
    </source>
</reference>
<dbReference type="Gene3D" id="1.10.287.470">
    <property type="entry name" value="Helix hairpin bin"/>
    <property type="match status" value="1"/>
</dbReference>
<dbReference type="Gene3D" id="2.40.420.20">
    <property type="match status" value="1"/>
</dbReference>
<dbReference type="RefSeq" id="WP_054663599.1">
    <property type="nucleotide sequence ID" value="NZ_CP043567.1"/>
</dbReference>
<evidence type="ECO:0000256" key="3">
    <source>
        <dbReference type="SAM" id="MobiDB-lite"/>
    </source>
</evidence>
<feature type="signal peptide" evidence="4">
    <location>
        <begin position="1"/>
        <end position="26"/>
    </location>
</feature>
<dbReference type="PATRIC" id="fig|128780.6.peg.995"/>
<dbReference type="PANTHER" id="PTHR30097">
    <property type="entry name" value="CATION EFFLUX SYSTEM PROTEIN CUSB"/>
    <property type="match status" value="1"/>
</dbReference>
<feature type="region of interest" description="Disordered" evidence="3">
    <location>
        <begin position="30"/>
        <end position="84"/>
    </location>
</feature>
<feature type="compositionally biased region" description="Basic and acidic residues" evidence="3">
    <location>
        <begin position="33"/>
        <end position="75"/>
    </location>
</feature>
<feature type="chain" id="PRO_5006588388" evidence="4">
    <location>
        <begin position="27"/>
        <end position="417"/>
    </location>
</feature>
<comment type="similarity">
    <text evidence="1">Belongs to the membrane fusion protein (MFP) (TC 8.A.1) family.</text>
</comment>
<keyword evidence="8" id="KW-1185">Reference proteome</keyword>
<proteinExistence type="inferred from homology"/>
<feature type="domain" description="CzcB-like barrel-sandwich hybrid" evidence="5">
    <location>
        <begin position="125"/>
        <end position="263"/>
    </location>
</feature>
<dbReference type="SUPFAM" id="SSF111369">
    <property type="entry name" value="HlyD-like secretion proteins"/>
    <property type="match status" value="1"/>
</dbReference>
<dbReference type="GO" id="GO:0046914">
    <property type="term" value="F:transition metal ion binding"/>
    <property type="evidence" value="ECO:0007669"/>
    <property type="project" value="TreeGrafter"/>
</dbReference>
<evidence type="ECO:0000259" key="5">
    <source>
        <dbReference type="Pfam" id="PF25973"/>
    </source>
</evidence>
<dbReference type="GO" id="GO:0015679">
    <property type="term" value="P:plasma membrane copper ion transport"/>
    <property type="evidence" value="ECO:0007669"/>
    <property type="project" value="TreeGrafter"/>
</dbReference>
<dbReference type="GeneID" id="78387382"/>
<accession>A0A0S1AXA6</accession>
<dbReference type="Pfam" id="PF25973">
    <property type="entry name" value="BSH_CzcB"/>
    <property type="match status" value="1"/>
</dbReference>
<protein>
    <submittedName>
        <fullName evidence="7">HlyD family secretion protein</fullName>
    </submittedName>
</protein>
<dbReference type="Gene3D" id="2.40.50.100">
    <property type="match status" value="1"/>
</dbReference>
<dbReference type="EMBL" id="CP012900">
    <property type="protein sequence ID" value="ALJ27411.1"/>
    <property type="molecule type" value="Genomic_DNA"/>
</dbReference>
<dbReference type="GO" id="GO:0030288">
    <property type="term" value="C:outer membrane-bounded periplasmic space"/>
    <property type="evidence" value="ECO:0007669"/>
    <property type="project" value="TreeGrafter"/>
</dbReference>
<feature type="domain" description="CzcB-like C-terminal circularly permuted SH3-like" evidence="6">
    <location>
        <begin position="346"/>
        <end position="405"/>
    </location>
</feature>
<gene>
    <name evidence="7" type="primary">smmP</name>
    <name evidence="7" type="ORF">AOT14_09970</name>
</gene>
<keyword evidence="2" id="KW-0813">Transport</keyword>
<evidence type="ECO:0000256" key="4">
    <source>
        <dbReference type="SAM" id="SignalP"/>
    </source>
</evidence>
<dbReference type="NCBIfam" id="TIGR01730">
    <property type="entry name" value="RND_mfp"/>
    <property type="match status" value="1"/>
</dbReference>
<dbReference type="InterPro" id="IPR006143">
    <property type="entry name" value="RND_pump_MFP"/>
</dbReference>
<dbReference type="GO" id="GO:0060003">
    <property type="term" value="P:copper ion export"/>
    <property type="evidence" value="ECO:0007669"/>
    <property type="project" value="TreeGrafter"/>
</dbReference>
<dbReference type="FunFam" id="2.40.420.20:FF:000006">
    <property type="entry name" value="RND family efflux transporter MFP subunit"/>
    <property type="match status" value="1"/>
</dbReference>
<dbReference type="KEGG" id="sacz:AOT14_09970"/>
<keyword evidence="4" id="KW-0732">Signal</keyword>